<organism evidence="2 3">
    <name type="scientific">Tetracentron sinense</name>
    <name type="common">Spur-leaf</name>
    <dbReference type="NCBI Taxonomy" id="13715"/>
    <lineage>
        <taxon>Eukaryota</taxon>
        <taxon>Viridiplantae</taxon>
        <taxon>Streptophyta</taxon>
        <taxon>Embryophyta</taxon>
        <taxon>Tracheophyta</taxon>
        <taxon>Spermatophyta</taxon>
        <taxon>Magnoliopsida</taxon>
        <taxon>Trochodendrales</taxon>
        <taxon>Trochodendraceae</taxon>
        <taxon>Tetracentron</taxon>
    </lineage>
</organism>
<comment type="caution">
    <text evidence="2">The sequence shown here is derived from an EMBL/GenBank/DDBJ whole genome shotgun (WGS) entry which is preliminary data.</text>
</comment>
<proteinExistence type="predicted"/>
<feature type="region of interest" description="Disordered" evidence="1">
    <location>
        <begin position="24"/>
        <end position="43"/>
    </location>
</feature>
<evidence type="ECO:0000256" key="1">
    <source>
        <dbReference type="SAM" id="MobiDB-lite"/>
    </source>
</evidence>
<accession>A0A834YTB2</accession>
<sequence>MDVKRGDPSDGTFFAILGSDSDLDSGTGSGTSSGTGSGTDAADVVVEPTFGKAGQILSSSLELDTRRVQLQHPPASLQIRYYSSYHSFELSHIFNIERRGALLLDFSEARMLIGNIRYGPAVDGAPLENNKHDYKMLQLDDTCKNCE</sequence>
<protein>
    <submittedName>
        <fullName evidence="2">Uncharacterized protein</fullName>
    </submittedName>
</protein>
<dbReference type="EMBL" id="JABCRI010000015">
    <property type="protein sequence ID" value="KAF8392865.1"/>
    <property type="molecule type" value="Genomic_DNA"/>
</dbReference>
<evidence type="ECO:0000313" key="3">
    <source>
        <dbReference type="Proteomes" id="UP000655225"/>
    </source>
</evidence>
<dbReference type="AlphaFoldDB" id="A0A834YTB2"/>
<keyword evidence="3" id="KW-1185">Reference proteome</keyword>
<evidence type="ECO:0000313" key="2">
    <source>
        <dbReference type="EMBL" id="KAF8392865.1"/>
    </source>
</evidence>
<gene>
    <name evidence="2" type="ORF">HHK36_021104</name>
</gene>
<reference evidence="2 3" key="1">
    <citation type="submission" date="2020-04" db="EMBL/GenBank/DDBJ databases">
        <title>Plant Genome Project.</title>
        <authorList>
            <person name="Zhang R.-G."/>
        </authorList>
    </citation>
    <scope>NUCLEOTIDE SEQUENCE [LARGE SCALE GENOMIC DNA]</scope>
    <source>
        <strain evidence="2">YNK0</strain>
        <tissue evidence="2">Leaf</tissue>
    </source>
</reference>
<feature type="compositionally biased region" description="Gly residues" evidence="1">
    <location>
        <begin position="27"/>
        <end position="37"/>
    </location>
</feature>
<name>A0A834YTB2_TETSI</name>
<dbReference type="Proteomes" id="UP000655225">
    <property type="component" value="Unassembled WGS sequence"/>
</dbReference>